<dbReference type="Pfam" id="PF00334">
    <property type="entry name" value="NDK"/>
    <property type="match status" value="1"/>
</dbReference>
<dbReference type="HAMAP" id="MF_00451">
    <property type="entry name" value="NDP_kinase"/>
    <property type="match status" value="1"/>
</dbReference>
<feature type="active site" description="Pros-phosphohistidine intermediate" evidence="12 13">
    <location>
        <position position="120"/>
    </location>
</feature>
<dbReference type="SUPFAM" id="SSF54919">
    <property type="entry name" value="Nucleoside diphosphate kinase, NDK"/>
    <property type="match status" value="1"/>
</dbReference>
<protein>
    <recommendedName>
        <fullName evidence="4 12">Nucleoside diphosphate kinase</fullName>
        <shortName evidence="12">NDK</shortName>
        <shortName evidence="12">NDP kinase</shortName>
        <ecNumber evidence="3 12">2.7.4.6</ecNumber>
    </recommendedName>
    <alternativeName>
        <fullName evidence="12">Nucleoside-2-P kinase</fullName>
    </alternativeName>
</protein>
<dbReference type="CDD" id="cd04413">
    <property type="entry name" value="NDPk_I"/>
    <property type="match status" value="1"/>
</dbReference>
<comment type="similarity">
    <text evidence="2 12 13 14">Belongs to the NDK family.</text>
</comment>
<evidence type="ECO:0000256" key="4">
    <source>
        <dbReference type="ARBA" id="ARBA00017632"/>
    </source>
</evidence>
<keyword evidence="5 12" id="KW-0808">Transferase</keyword>
<sequence length="145" mass="16489">MEKTFFMIKPDGVKRGLVGDVLTRMEKRGFTFDHLQLVTPSKEQFDQHYYQLVDKPFYPGMIDYMMSGPILIGIISGHEVIESWRTMMGKTNPKEAAPGTIRGDFAQAPNDKGEMMNVVHGSDSRDSAKREIELWFGKEAAEEVK</sequence>
<keyword evidence="6 12" id="KW-0479">Metal-binding</keyword>
<comment type="subunit">
    <text evidence="12">Homotetramer.</text>
</comment>
<dbReference type="RefSeq" id="WP_102777337.1">
    <property type="nucleotide sequence ID" value="NZ_CBCSGP010000027.1"/>
</dbReference>
<dbReference type="EC" id="2.7.4.6" evidence="3 12"/>
<feature type="domain" description="Nucleoside diphosphate kinase-like" evidence="15">
    <location>
        <begin position="1"/>
        <end position="143"/>
    </location>
</feature>
<accession>A0A2N8LCG7</accession>
<feature type="binding site" evidence="12 13">
    <location>
        <position position="91"/>
    </location>
    <ligand>
        <name>ATP</name>
        <dbReference type="ChEBI" id="CHEBI:30616"/>
    </ligand>
</feature>
<reference evidence="16 17" key="1">
    <citation type="submission" date="2015-12" db="EMBL/GenBank/DDBJ databases">
        <title>Streptococcus penaeicida sp. nov.</title>
        <authorList>
            <person name="Gomez-Gil B."/>
            <person name="Morales-Covarrubias M."/>
        </authorList>
    </citation>
    <scope>NUCLEOTIDE SEQUENCE [LARGE SCALE GENOMIC DNA]</scope>
    <source>
        <strain evidence="16 17">CAIM 1838</strain>
    </source>
</reference>
<evidence type="ECO:0000313" key="16">
    <source>
        <dbReference type="EMBL" id="PND47847.1"/>
    </source>
</evidence>
<dbReference type="PRINTS" id="PR01243">
    <property type="entry name" value="NUCDPKINASE"/>
</dbReference>
<evidence type="ECO:0000256" key="3">
    <source>
        <dbReference type="ARBA" id="ARBA00012966"/>
    </source>
</evidence>
<dbReference type="InterPro" id="IPR034907">
    <property type="entry name" value="NDK-like_dom"/>
</dbReference>
<dbReference type="PANTHER" id="PTHR11349">
    <property type="entry name" value="NUCLEOSIDE DIPHOSPHATE KINASE"/>
    <property type="match status" value="1"/>
</dbReference>
<dbReference type="AlphaFoldDB" id="A0A2N8LCG7"/>
<name>A0A2N8LCG7_9STRE</name>
<keyword evidence="12" id="KW-0963">Cytoplasm</keyword>
<dbReference type="FunFam" id="3.30.70.141:FF:000003">
    <property type="entry name" value="Nucleoside diphosphate kinase"/>
    <property type="match status" value="1"/>
</dbReference>
<keyword evidence="11 12" id="KW-0546">Nucleotide metabolism</keyword>
<feature type="binding site" evidence="12 13">
    <location>
        <position position="57"/>
    </location>
    <ligand>
        <name>ATP</name>
        <dbReference type="ChEBI" id="CHEBI:30616"/>
    </ligand>
</feature>
<evidence type="ECO:0000256" key="5">
    <source>
        <dbReference type="ARBA" id="ARBA00022679"/>
    </source>
</evidence>
<dbReference type="GO" id="GO:0006241">
    <property type="term" value="P:CTP biosynthetic process"/>
    <property type="evidence" value="ECO:0007669"/>
    <property type="project" value="UniProtKB-UniRule"/>
</dbReference>
<dbReference type="GO" id="GO:0005524">
    <property type="term" value="F:ATP binding"/>
    <property type="evidence" value="ECO:0007669"/>
    <property type="project" value="UniProtKB-UniRule"/>
</dbReference>
<gene>
    <name evidence="12" type="primary">ndk</name>
    <name evidence="16" type="ORF">AT575_04365</name>
</gene>
<proteinExistence type="inferred from homology"/>
<evidence type="ECO:0000256" key="14">
    <source>
        <dbReference type="RuleBase" id="RU004011"/>
    </source>
</evidence>
<comment type="cofactor">
    <cofactor evidence="1 12">
        <name>Mg(2+)</name>
        <dbReference type="ChEBI" id="CHEBI:18420"/>
    </cofactor>
</comment>
<keyword evidence="12" id="KW-0597">Phosphoprotein</keyword>
<evidence type="ECO:0000256" key="11">
    <source>
        <dbReference type="ARBA" id="ARBA00023080"/>
    </source>
</evidence>
<comment type="catalytic activity">
    <reaction evidence="12">
        <text>a 2'-deoxyribonucleoside 5'-diphosphate + ATP = a 2'-deoxyribonucleoside 5'-triphosphate + ADP</text>
        <dbReference type="Rhea" id="RHEA:44640"/>
        <dbReference type="ChEBI" id="CHEBI:30616"/>
        <dbReference type="ChEBI" id="CHEBI:61560"/>
        <dbReference type="ChEBI" id="CHEBI:73316"/>
        <dbReference type="ChEBI" id="CHEBI:456216"/>
        <dbReference type="EC" id="2.7.4.6"/>
    </reaction>
</comment>
<dbReference type="SMART" id="SM00562">
    <property type="entry name" value="NDK"/>
    <property type="match status" value="1"/>
</dbReference>
<dbReference type="EMBL" id="LOCM01000016">
    <property type="protein sequence ID" value="PND47847.1"/>
    <property type="molecule type" value="Genomic_DNA"/>
</dbReference>
<comment type="catalytic activity">
    <reaction evidence="12">
        <text>a ribonucleoside 5'-diphosphate + ATP = a ribonucleoside 5'-triphosphate + ADP</text>
        <dbReference type="Rhea" id="RHEA:18113"/>
        <dbReference type="ChEBI" id="CHEBI:30616"/>
        <dbReference type="ChEBI" id="CHEBI:57930"/>
        <dbReference type="ChEBI" id="CHEBI:61557"/>
        <dbReference type="ChEBI" id="CHEBI:456216"/>
        <dbReference type="EC" id="2.7.4.6"/>
    </reaction>
</comment>
<evidence type="ECO:0000256" key="8">
    <source>
        <dbReference type="ARBA" id="ARBA00022777"/>
    </source>
</evidence>
<evidence type="ECO:0000256" key="2">
    <source>
        <dbReference type="ARBA" id="ARBA00008142"/>
    </source>
</evidence>
<keyword evidence="8 12" id="KW-0418">Kinase</keyword>
<keyword evidence="7 12" id="KW-0547">Nucleotide-binding</keyword>
<dbReference type="NCBIfam" id="NF001908">
    <property type="entry name" value="PRK00668.1"/>
    <property type="match status" value="1"/>
</dbReference>
<feature type="binding site" evidence="12 13">
    <location>
        <position position="117"/>
    </location>
    <ligand>
        <name>ATP</name>
        <dbReference type="ChEBI" id="CHEBI:30616"/>
    </ligand>
</feature>
<comment type="function">
    <text evidence="12">Major role in the synthesis of nucleoside triphosphates other than ATP. The ATP gamma phosphate is transferred to the NDP beta phosphate via a ping-pong mechanism, using a phosphorylated active-site intermediate.</text>
</comment>
<organism evidence="16 17">
    <name type="scientific">Streptococcus penaeicida</name>
    <dbReference type="NCBI Taxonomy" id="1765960"/>
    <lineage>
        <taxon>Bacteria</taxon>
        <taxon>Bacillati</taxon>
        <taxon>Bacillota</taxon>
        <taxon>Bacilli</taxon>
        <taxon>Lactobacillales</taxon>
        <taxon>Streptococcaceae</taxon>
        <taxon>Streptococcus</taxon>
    </lineage>
</organism>
<feature type="binding site" evidence="12 13">
    <location>
        <position position="102"/>
    </location>
    <ligand>
        <name>ATP</name>
        <dbReference type="ChEBI" id="CHEBI:30616"/>
    </ligand>
</feature>
<dbReference type="GO" id="GO:0006183">
    <property type="term" value="P:GTP biosynthetic process"/>
    <property type="evidence" value="ECO:0007669"/>
    <property type="project" value="UniProtKB-UniRule"/>
</dbReference>
<evidence type="ECO:0000256" key="12">
    <source>
        <dbReference type="HAMAP-Rule" id="MF_00451"/>
    </source>
</evidence>
<dbReference type="OrthoDB" id="9801161at2"/>
<dbReference type="PROSITE" id="PS51374">
    <property type="entry name" value="NDPK_LIKE"/>
    <property type="match status" value="1"/>
</dbReference>
<evidence type="ECO:0000256" key="9">
    <source>
        <dbReference type="ARBA" id="ARBA00022840"/>
    </source>
</evidence>
<keyword evidence="17" id="KW-1185">Reference proteome</keyword>
<keyword evidence="9 12" id="KW-0067">ATP-binding</keyword>
<keyword evidence="10 12" id="KW-0460">Magnesium</keyword>
<feature type="binding site" evidence="12 13">
    <location>
        <position position="9"/>
    </location>
    <ligand>
        <name>ATP</name>
        <dbReference type="ChEBI" id="CHEBI:30616"/>
    </ligand>
</feature>
<dbReference type="GO" id="GO:0006228">
    <property type="term" value="P:UTP biosynthetic process"/>
    <property type="evidence" value="ECO:0007669"/>
    <property type="project" value="UniProtKB-UniRule"/>
</dbReference>
<comment type="caution">
    <text evidence="16">The sequence shown here is derived from an EMBL/GenBank/DDBJ whole genome shotgun (WGS) entry which is preliminary data.</text>
</comment>
<dbReference type="Gene3D" id="3.30.70.141">
    <property type="entry name" value="Nucleoside diphosphate kinase-like domain"/>
    <property type="match status" value="1"/>
</dbReference>
<feature type="binding site" evidence="12 13">
    <location>
        <position position="85"/>
    </location>
    <ligand>
        <name>ATP</name>
        <dbReference type="ChEBI" id="CHEBI:30616"/>
    </ligand>
</feature>
<evidence type="ECO:0000256" key="6">
    <source>
        <dbReference type="ARBA" id="ARBA00022723"/>
    </source>
</evidence>
<evidence type="ECO:0000256" key="10">
    <source>
        <dbReference type="ARBA" id="ARBA00022842"/>
    </source>
</evidence>
<dbReference type="GO" id="GO:0046872">
    <property type="term" value="F:metal ion binding"/>
    <property type="evidence" value="ECO:0007669"/>
    <property type="project" value="UniProtKB-KW"/>
</dbReference>
<evidence type="ECO:0000256" key="7">
    <source>
        <dbReference type="ARBA" id="ARBA00022741"/>
    </source>
</evidence>
<dbReference type="Proteomes" id="UP000235963">
    <property type="component" value="Unassembled WGS sequence"/>
</dbReference>
<evidence type="ECO:0000313" key="17">
    <source>
        <dbReference type="Proteomes" id="UP000235963"/>
    </source>
</evidence>
<dbReference type="InterPro" id="IPR001564">
    <property type="entry name" value="Nucleoside_diP_kinase"/>
</dbReference>
<evidence type="ECO:0000259" key="15">
    <source>
        <dbReference type="SMART" id="SM00562"/>
    </source>
</evidence>
<dbReference type="InterPro" id="IPR036850">
    <property type="entry name" value="NDK-like_dom_sf"/>
</dbReference>
<dbReference type="GO" id="GO:0005737">
    <property type="term" value="C:cytoplasm"/>
    <property type="evidence" value="ECO:0007669"/>
    <property type="project" value="UniProtKB-SubCell"/>
</dbReference>
<dbReference type="GO" id="GO:0004550">
    <property type="term" value="F:nucleoside diphosphate kinase activity"/>
    <property type="evidence" value="ECO:0007669"/>
    <property type="project" value="UniProtKB-UniRule"/>
</dbReference>
<evidence type="ECO:0000256" key="13">
    <source>
        <dbReference type="PROSITE-ProRule" id="PRU00706"/>
    </source>
</evidence>
<evidence type="ECO:0000256" key="1">
    <source>
        <dbReference type="ARBA" id="ARBA00001946"/>
    </source>
</evidence>
<comment type="subcellular location">
    <subcellularLocation>
        <location evidence="12">Cytoplasm</location>
    </subcellularLocation>
</comment>